<feature type="repeat" description="WD" evidence="3">
    <location>
        <begin position="1"/>
        <end position="39"/>
    </location>
</feature>
<dbReference type="InterPro" id="IPR019775">
    <property type="entry name" value="WD40_repeat_CS"/>
</dbReference>
<evidence type="ECO:0000256" key="2">
    <source>
        <dbReference type="ARBA" id="ARBA00022737"/>
    </source>
</evidence>
<dbReference type="PANTHER" id="PTHR22847:SF637">
    <property type="entry name" value="WD REPEAT DOMAIN 5B"/>
    <property type="match status" value="1"/>
</dbReference>
<dbReference type="Proteomes" id="UP000318571">
    <property type="component" value="Chromosome 1"/>
</dbReference>
<dbReference type="SMART" id="SM00320">
    <property type="entry name" value="WD40"/>
    <property type="match status" value="4"/>
</dbReference>
<protein>
    <recommendedName>
        <fullName evidence="6">WD repeat-containing protein 55 homolog</fullName>
    </recommendedName>
</protein>
<evidence type="ECO:0000256" key="3">
    <source>
        <dbReference type="PROSITE-ProRule" id="PRU00221"/>
    </source>
</evidence>
<gene>
    <name evidence="4" type="ORF">TCAL_13542</name>
</gene>
<evidence type="ECO:0000256" key="1">
    <source>
        <dbReference type="ARBA" id="ARBA00022574"/>
    </source>
</evidence>
<dbReference type="SUPFAM" id="SSF50978">
    <property type="entry name" value="WD40 repeat-like"/>
    <property type="match status" value="1"/>
</dbReference>
<sequence>MAHKEGAYSVDLGTRVAVSGGEDAKVKVWNRDNGDWMETLDHHDFIVWHVKMWVDLLVTCSYDCTMAFFHWNEALSQFSLQKHVKGHLAWADGLATDKRGQFLATHSEDTFEISIWKLVDGVPLENVTKPWSELDPSASFERKNGLSYTHELLAPSTILKGHTDEVNCVKISDAFVFSGGCDQSVRVWNINNGTCLTVLRGHEGKIWCLDVDRRRIVSGGRFGEILIWSWSPEDSQDECPSRTLRVQSKTTAVGQIKMDRALLVSADGLGKVIAIPQSLIQLPHLKMSHGNIFVLAIVAISLVITQFGTTQANPLFLGQGGVKKSEAAVNYFAQRFGSGFLSDLAALQQGSKAKDSRKGTAQIQTDEPQVPEFKTKVTTSSHKRRLYKVVKKARTTTTAPRTTQNPPVFVDYSIEAEAPTTSMHGDDILPYKTEDLLSLEDSDYLYPEGLESNSLDY</sequence>
<dbReference type="Pfam" id="PF00400">
    <property type="entry name" value="WD40"/>
    <property type="match status" value="2"/>
</dbReference>
<dbReference type="Gene3D" id="2.130.10.10">
    <property type="entry name" value="YVTN repeat-like/Quinoprotein amine dehydrogenase"/>
    <property type="match status" value="1"/>
</dbReference>
<organism evidence="4 5">
    <name type="scientific">Tigriopus californicus</name>
    <name type="common">Marine copepod</name>
    <dbReference type="NCBI Taxonomy" id="6832"/>
    <lineage>
        <taxon>Eukaryota</taxon>
        <taxon>Metazoa</taxon>
        <taxon>Ecdysozoa</taxon>
        <taxon>Arthropoda</taxon>
        <taxon>Crustacea</taxon>
        <taxon>Multicrustacea</taxon>
        <taxon>Hexanauplia</taxon>
        <taxon>Copepoda</taxon>
        <taxon>Harpacticoida</taxon>
        <taxon>Harpacticidae</taxon>
        <taxon>Tigriopus</taxon>
    </lineage>
</organism>
<reference evidence="4 5" key="1">
    <citation type="journal article" date="2018" name="Nat. Ecol. Evol.">
        <title>Genomic signatures of mitonuclear coevolution across populations of Tigriopus californicus.</title>
        <authorList>
            <person name="Barreto F.S."/>
            <person name="Watson E.T."/>
            <person name="Lima T.G."/>
            <person name="Willett C.S."/>
            <person name="Edmands S."/>
            <person name="Li W."/>
            <person name="Burton R.S."/>
        </authorList>
    </citation>
    <scope>NUCLEOTIDE SEQUENCE [LARGE SCALE GENOMIC DNA]</scope>
    <source>
        <strain evidence="4 5">San Diego</strain>
    </source>
</reference>
<accession>A0A553NS84</accession>
<dbReference type="InterPro" id="IPR036322">
    <property type="entry name" value="WD40_repeat_dom_sf"/>
</dbReference>
<name>A0A553NS84_TIGCA</name>
<dbReference type="InterPro" id="IPR001680">
    <property type="entry name" value="WD40_rpt"/>
</dbReference>
<dbReference type="STRING" id="6832.A0A553NS84"/>
<evidence type="ECO:0000313" key="5">
    <source>
        <dbReference type="Proteomes" id="UP000318571"/>
    </source>
</evidence>
<proteinExistence type="predicted"/>
<keyword evidence="5" id="KW-1185">Reference proteome</keyword>
<evidence type="ECO:0008006" key="6">
    <source>
        <dbReference type="Google" id="ProtNLM"/>
    </source>
</evidence>
<dbReference type="AlphaFoldDB" id="A0A553NS84"/>
<dbReference type="InterPro" id="IPR015943">
    <property type="entry name" value="WD40/YVTN_repeat-like_dom_sf"/>
</dbReference>
<dbReference type="PROSITE" id="PS50082">
    <property type="entry name" value="WD_REPEATS_2"/>
    <property type="match status" value="2"/>
</dbReference>
<dbReference type="EMBL" id="VCGU01000010">
    <property type="protein sequence ID" value="TRY68292.1"/>
    <property type="molecule type" value="Genomic_DNA"/>
</dbReference>
<dbReference type="GO" id="GO:1990234">
    <property type="term" value="C:transferase complex"/>
    <property type="evidence" value="ECO:0007669"/>
    <property type="project" value="UniProtKB-ARBA"/>
</dbReference>
<feature type="repeat" description="WD" evidence="3">
    <location>
        <begin position="159"/>
        <end position="198"/>
    </location>
</feature>
<dbReference type="PROSITE" id="PS50294">
    <property type="entry name" value="WD_REPEATS_REGION"/>
    <property type="match status" value="1"/>
</dbReference>
<comment type="caution">
    <text evidence="4">The sequence shown here is derived from an EMBL/GenBank/DDBJ whole genome shotgun (WGS) entry which is preliminary data.</text>
</comment>
<dbReference type="PROSITE" id="PS00678">
    <property type="entry name" value="WD_REPEATS_1"/>
    <property type="match status" value="1"/>
</dbReference>
<dbReference type="PANTHER" id="PTHR22847">
    <property type="entry name" value="WD40 REPEAT PROTEIN"/>
    <property type="match status" value="1"/>
</dbReference>
<keyword evidence="2" id="KW-0677">Repeat</keyword>
<keyword evidence="1 3" id="KW-0853">WD repeat</keyword>
<evidence type="ECO:0000313" key="4">
    <source>
        <dbReference type="EMBL" id="TRY68292.1"/>
    </source>
</evidence>